<dbReference type="AlphaFoldDB" id="A0AAD8G9B6"/>
<name>A0AAD8G9B6_ACIOX</name>
<organism evidence="2 3">
    <name type="scientific">Acipenser oxyrinchus oxyrinchus</name>
    <dbReference type="NCBI Taxonomy" id="40147"/>
    <lineage>
        <taxon>Eukaryota</taxon>
        <taxon>Metazoa</taxon>
        <taxon>Chordata</taxon>
        <taxon>Craniata</taxon>
        <taxon>Vertebrata</taxon>
        <taxon>Euteleostomi</taxon>
        <taxon>Actinopterygii</taxon>
        <taxon>Chondrostei</taxon>
        <taxon>Acipenseriformes</taxon>
        <taxon>Acipenseridae</taxon>
        <taxon>Acipenser</taxon>
    </lineage>
</organism>
<keyword evidence="3" id="KW-1185">Reference proteome</keyword>
<dbReference type="InterPro" id="IPR023165">
    <property type="entry name" value="rRNA_Ade_diMease-like_C"/>
</dbReference>
<reference evidence="2" key="1">
    <citation type="submission" date="2022-02" db="EMBL/GenBank/DDBJ databases">
        <title>Atlantic sturgeon de novo genome assembly.</title>
        <authorList>
            <person name="Stock M."/>
            <person name="Klopp C."/>
            <person name="Guiguen Y."/>
            <person name="Cabau C."/>
            <person name="Parinello H."/>
            <person name="Santidrian Yebra-Pimentel E."/>
            <person name="Kuhl H."/>
            <person name="Dirks R.P."/>
            <person name="Guessner J."/>
            <person name="Wuertz S."/>
            <person name="Du K."/>
            <person name="Schartl M."/>
        </authorList>
    </citation>
    <scope>NUCLEOTIDE SEQUENCE</scope>
    <source>
        <strain evidence="2">STURGEONOMICS-FGT-2020</strain>
        <tissue evidence="2">Whole blood</tissue>
    </source>
</reference>
<dbReference type="EMBL" id="JAGXEW010000006">
    <property type="protein sequence ID" value="KAK1170146.1"/>
    <property type="molecule type" value="Genomic_DNA"/>
</dbReference>
<feature type="region of interest" description="Disordered" evidence="1">
    <location>
        <begin position="77"/>
        <end position="97"/>
    </location>
</feature>
<dbReference type="GO" id="GO:0016740">
    <property type="term" value="F:transferase activity"/>
    <property type="evidence" value="ECO:0007669"/>
    <property type="project" value="UniProtKB-KW"/>
</dbReference>
<dbReference type="Gene3D" id="1.10.8.100">
    <property type="entry name" value="Ribosomal RNA adenine dimethylase-like, domain 2"/>
    <property type="match status" value="1"/>
</dbReference>
<proteinExistence type="predicted"/>
<sequence length="97" mass="11465">MLIPDNTKSNFYSRMLLPQSQRTELAEQMLLTADVEPTLRPTELSISHFRNLADAYSKLCEEDAGLFSYEFRDELRQKKKQRRPSCTIEEEAERDRH</sequence>
<evidence type="ECO:0000256" key="1">
    <source>
        <dbReference type="SAM" id="MobiDB-lite"/>
    </source>
</evidence>
<evidence type="ECO:0000313" key="2">
    <source>
        <dbReference type="EMBL" id="KAK1170146.1"/>
    </source>
</evidence>
<dbReference type="Proteomes" id="UP001230051">
    <property type="component" value="Unassembled WGS sequence"/>
</dbReference>
<comment type="caution">
    <text evidence="2">The sequence shown here is derived from an EMBL/GenBank/DDBJ whole genome shotgun (WGS) entry which is preliminary data.</text>
</comment>
<protein>
    <submittedName>
        <fullName evidence="2">Dimethyladenosine transferase 1, mitochondrial</fullName>
    </submittedName>
</protein>
<feature type="compositionally biased region" description="Acidic residues" evidence="1">
    <location>
        <begin position="88"/>
        <end position="97"/>
    </location>
</feature>
<accession>A0AAD8G9B6</accession>
<gene>
    <name evidence="2" type="primary">TFB1M</name>
    <name evidence="2" type="ORF">AOXY_G6925</name>
</gene>
<evidence type="ECO:0000313" key="3">
    <source>
        <dbReference type="Proteomes" id="UP001230051"/>
    </source>
</evidence>
<keyword evidence="2" id="KW-0808">Transferase</keyword>